<dbReference type="EMBL" id="NIZV01000660">
    <property type="protein sequence ID" value="RSL83255.1"/>
    <property type="molecule type" value="Genomic_DNA"/>
</dbReference>
<dbReference type="Gene3D" id="3.40.50.720">
    <property type="entry name" value="NAD(P)-binding Rossmann-like Domain"/>
    <property type="match status" value="1"/>
</dbReference>
<reference evidence="1 2" key="1">
    <citation type="submission" date="2017-06" db="EMBL/GenBank/DDBJ databases">
        <title>Cmopartive genomic analysis of Ambrosia Fusariam Clade fungi.</title>
        <authorList>
            <person name="Stajich J.E."/>
            <person name="Carrillo J."/>
            <person name="Kijimoto T."/>
            <person name="Eskalen A."/>
            <person name="O'Donnell K."/>
            <person name="Kasson M."/>
        </authorList>
    </citation>
    <scope>NUCLEOTIDE SEQUENCE [LARGE SCALE GENOMIC DNA]</scope>
    <source>
        <strain evidence="1 2">NRRL 20438</strain>
    </source>
</reference>
<sequence>MKVVITGSTGLIGSAVIRECITNDEVTHAFILSRQELPDEITRHAKITVIIHTDFSTYPSDLLQRLAGCEACIWAIGGRAPQFPDIATYRKVQVDYPLTAAHEFEKYLAPGLLSNKSFRFIFCSGKYAEWDQEKSLSFMADTRLIKGQVEKGLCDIAKKGNRFNVWCARPSGVLSSNAGIFESLMGKLYGAIKVNDLARALVQIALNGNQKQIIESDELPRI</sequence>
<dbReference type="InterPro" id="IPR036291">
    <property type="entry name" value="NAD(P)-bd_dom_sf"/>
</dbReference>
<dbReference type="AlphaFoldDB" id="A0A428S0H4"/>
<comment type="caution">
    <text evidence="1">The sequence shown here is derived from an EMBL/GenBank/DDBJ whole genome shotgun (WGS) entry which is preliminary data.</text>
</comment>
<proteinExistence type="predicted"/>
<dbReference type="Proteomes" id="UP000288429">
    <property type="component" value="Unassembled WGS sequence"/>
</dbReference>
<protein>
    <recommendedName>
        <fullName evidence="3">NAD(P)-binding domain-containing protein</fullName>
    </recommendedName>
</protein>
<organism evidence="1 2">
    <name type="scientific">Fusarium ambrosium</name>
    <dbReference type="NCBI Taxonomy" id="131363"/>
    <lineage>
        <taxon>Eukaryota</taxon>
        <taxon>Fungi</taxon>
        <taxon>Dikarya</taxon>
        <taxon>Ascomycota</taxon>
        <taxon>Pezizomycotina</taxon>
        <taxon>Sordariomycetes</taxon>
        <taxon>Hypocreomycetidae</taxon>
        <taxon>Hypocreales</taxon>
        <taxon>Nectriaceae</taxon>
        <taxon>Fusarium</taxon>
        <taxon>Fusarium solani species complex</taxon>
    </lineage>
</organism>
<evidence type="ECO:0000313" key="1">
    <source>
        <dbReference type="EMBL" id="RSL83255.1"/>
    </source>
</evidence>
<evidence type="ECO:0000313" key="2">
    <source>
        <dbReference type="Proteomes" id="UP000288429"/>
    </source>
</evidence>
<dbReference type="PANTHER" id="PTHR14097">
    <property type="entry name" value="OXIDOREDUCTASE HTATIP2"/>
    <property type="match status" value="1"/>
</dbReference>
<dbReference type="PANTHER" id="PTHR14097:SF9">
    <property type="entry name" value="EPIMERASE, PUTATIVE (AFU_ORTHOLOGUE AFUA_8G07320)-RELATED"/>
    <property type="match status" value="1"/>
</dbReference>
<accession>A0A428S0H4</accession>
<dbReference type="SUPFAM" id="SSF51735">
    <property type="entry name" value="NAD(P)-binding Rossmann-fold domains"/>
    <property type="match status" value="1"/>
</dbReference>
<name>A0A428S0H4_9HYPO</name>
<evidence type="ECO:0008006" key="3">
    <source>
        <dbReference type="Google" id="ProtNLM"/>
    </source>
</evidence>
<gene>
    <name evidence="1" type="ORF">CDV31_016852</name>
</gene>
<keyword evidence="2" id="KW-1185">Reference proteome</keyword>